<evidence type="ECO:0000256" key="3">
    <source>
        <dbReference type="ARBA" id="ARBA00022755"/>
    </source>
</evidence>
<evidence type="ECO:0000313" key="6">
    <source>
        <dbReference type="Proteomes" id="UP000694422"/>
    </source>
</evidence>
<keyword evidence="3" id="KW-0658">Purine biosynthesis</keyword>
<dbReference type="GO" id="GO:0005524">
    <property type="term" value="F:ATP binding"/>
    <property type="evidence" value="ECO:0007669"/>
    <property type="project" value="UniProtKB-KW"/>
</dbReference>
<dbReference type="InterPro" id="IPR036604">
    <property type="entry name" value="PurS-like_sf"/>
</dbReference>
<keyword evidence="4" id="KW-0067">ATP-binding</keyword>
<evidence type="ECO:0000256" key="4">
    <source>
        <dbReference type="ARBA" id="ARBA00022840"/>
    </source>
</evidence>
<dbReference type="AlphaFoldDB" id="A0A8C9URM5"/>
<evidence type="ECO:0000256" key="1">
    <source>
        <dbReference type="ARBA" id="ARBA00022598"/>
    </source>
</evidence>
<proteinExistence type="predicted"/>
<protein>
    <recommendedName>
        <fullName evidence="7">Phosphoribosylformylglycinamidine synthase</fullName>
    </recommendedName>
</protein>
<sequence length="154" mass="17288">MAPVLHFYVRPSGHEGAATGQTLQKVQRQLPELQGVETELCYNVDWTAEAFPNAEEIKKLKWLFGCPLLLDDVAQKSWLLPGSNDLLLEVGPRYIIAFLLNSLHIPSTSIVSSSCDPQEICFAFITSYSLPWKLHIFSPCGTCLYRLSQLSDIF</sequence>
<reference evidence="5" key="2">
    <citation type="submission" date="2025-09" db="UniProtKB">
        <authorList>
            <consortium name="Ensembl"/>
        </authorList>
    </citation>
    <scope>IDENTIFICATION</scope>
</reference>
<dbReference type="SUPFAM" id="SSF82697">
    <property type="entry name" value="PurS-like"/>
    <property type="match status" value="1"/>
</dbReference>
<dbReference type="Proteomes" id="UP000694422">
    <property type="component" value="Unplaced"/>
</dbReference>
<keyword evidence="1" id="KW-0436">Ligase</keyword>
<keyword evidence="2" id="KW-0547">Nucleotide-binding</keyword>
<reference evidence="5" key="1">
    <citation type="submission" date="2025-08" db="UniProtKB">
        <authorList>
            <consortium name="Ensembl"/>
        </authorList>
    </citation>
    <scope>IDENTIFICATION</scope>
</reference>
<evidence type="ECO:0008006" key="7">
    <source>
        <dbReference type="Google" id="ProtNLM"/>
    </source>
</evidence>
<evidence type="ECO:0000256" key="2">
    <source>
        <dbReference type="ARBA" id="ARBA00022741"/>
    </source>
</evidence>
<evidence type="ECO:0000313" key="5">
    <source>
        <dbReference type="Ensembl" id="ENSSDAP00000017329.1"/>
    </source>
</evidence>
<dbReference type="GO" id="GO:0016874">
    <property type="term" value="F:ligase activity"/>
    <property type="evidence" value="ECO:0007669"/>
    <property type="project" value="UniProtKB-KW"/>
</dbReference>
<organism evidence="5 6">
    <name type="scientific">Spermophilus dauricus</name>
    <name type="common">Daurian ground squirrel</name>
    <dbReference type="NCBI Taxonomy" id="99837"/>
    <lineage>
        <taxon>Eukaryota</taxon>
        <taxon>Metazoa</taxon>
        <taxon>Chordata</taxon>
        <taxon>Craniata</taxon>
        <taxon>Vertebrata</taxon>
        <taxon>Euteleostomi</taxon>
        <taxon>Mammalia</taxon>
        <taxon>Eutheria</taxon>
        <taxon>Euarchontoglires</taxon>
        <taxon>Glires</taxon>
        <taxon>Rodentia</taxon>
        <taxon>Sciuromorpha</taxon>
        <taxon>Sciuridae</taxon>
        <taxon>Xerinae</taxon>
        <taxon>Marmotini</taxon>
        <taxon>Spermophilus</taxon>
    </lineage>
</organism>
<keyword evidence="6" id="KW-1185">Reference proteome</keyword>
<dbReference type="Ensembl" id="ENSSDAT00000019718.1">
    <property type="protein sequence ID" value="ENSSDAP00000017329.1"/>
    <property type="gene ID" value="ENSSDAG00000015707.1"/>
</dbReference>
<dbReference type="GO" id="GO:0006164">
    <property type="term" value="P:purine nucleotide biosynthetic process"/>
    <property type="evidence" value="ECO:0007669"/>
    <property type="project" value="UniProtKB-KW"/>
</dbReference>
<name>A0A8C9URM5_SPEDA</name>
<accession>A0A8C9URM5</accession>